<name>A0A098BMA4_9NOCA</name>
<gene>
    <name evidence="2" type="ORF">RHRU231_470198</name>
</gene>
<dbReference type="eggNOG" id="COG2314">
    <property type="taxonomic scope" value="Bacteria"/>
</dbReference>
<dbReference type="OrthoDB" id="3534574at2"/>
<sequence length="196" mass="20926">MADSPEIRVGTVEREQAQVLLGEHFGAGRLTLAEFEDRSGRIAAATTRRDLALLFTDLPPLTGRTDGRRRGWWFLVPVVVLGLFALHALLEPGVWIMTGAGAAATVAVLAVRARGGRPRPAEPAFLRDVAPAPAPREPQPPAPRDIPDVVWLLAMSMFAVAPALVLRHPVALLISAVALILIISRAFRTGTGGTGR</sequence>
<organism evidence="2 3">
    <name type="scientific">Rhodococcus ruber</name>
    <dbReference type="NCBI Taxonomy" id="1830"/>
    <lineage>
        <taxon>Bacteria</taxon>
        <taxon>Bacillati</taxon>
        <taxon>Actinomycetota</taxon>
        <taxon>Actinomycetes</taxon>
        <taxon>Mycobacteriales</taxon>
        <taxon>Nocardiaceae</taxon>
        <taxon>Rhodococcus</taxon>
    </lineage>
</organism>
<evidence type="ECO:0000313" key="2">
    <source>
        <dbReference type="EMBL" id="CDZ89350.1"/>
    </source>
</evidence>
<accession>A0A098BMA4</accession>
<proteinExistence type="predicted"/>
<dbReference type="RefSeq" id="WP_017679593.1">
    <property type="nucleotide sequence ID" value="NZ_CP023714.1"/>
</dbReference>
<dbReference type="Proteomes" id="UP000042997">
    <property type="component" value="Unassembled WGS sequence"/>
</dbReference>
<dbReference type="InterPro" id="IPR012551">
    <property type="entry name" value="DUF1707_SHOCT-like"/>
</dbReference>
<dbReference type="Pfam" id="PF08044">
    <property type="entry name" value="DUF1707"/>
    <property type="match status" value="1"/>
</dbReference>
<dbReference type="EMBL" id="CCSD01000058">
    <property type="protein sequence ID" value="CDZ89350.1"/>
    <property type="molecule type" value="Genomic_DNA"/>
</dbReference>
<dbReference type="AlphaFoldDB" id="A0A098BMA4"/>
<evidence type="ECO:0000313" key="3">
    <source>
        <dbReference type="Proteomes" id="UP000042997"/>
    </source>
</evidence>
<feature type="domain" description="DUF1707" evidence="1">
    <location>
        <begin position="7"/>
        <end position="59"/>
    </location>
</feature>
<reference evidence="2 3" key="1">
    <citation type="journal article" date="2014" name="Genome Announc.">
        <title>Draft Genome Sequence of Propane- and Butane-Oxidizing Actinobacterium Rhodococcus ruber IEGM 231.</title>
        <authorList>
            <person name="Ivshina I.B."/>
            <person name="Kuyukina M.S."/>
            <person name="Krivoruchko A.V."/>
            <person name="Barbe V."/>
            <person name="Fischer C."/>
        </authorList>
    </citation>
    <scope>NUCLEOTIDE SEQUENCE [LARGE SCALE GENOMIC DNA]</scope>
</reference>
<protein>
    <recommendedName>
        <fullName evidence="1">DUF1707 domain-containing protein</fullName>
    </recommendedName>
</protein>
<evidence type="ECO:0000259" key="1">
    <source>
        <dbReference type="Pfam" id="PF08044"/>
    </source>
</evidence>